<organism evidence="2 3">
    <name type="scientific">Salimicrobium halophilum</name>
    <dbReference type="NCBI Taxonomy" id="86666"/>
    <lineage>
        <taxon>Bacteria</taxon>
        <taxon>Bacillati</taxon>
        <taxon>Bacillota</taxon>
        <taxon>Bacilli</taxon>
        <taxon>Bacillales</taxon>
        <taxon>Bacillaceae</taxon>
        <taxon>Salimicrobium</taxon>
    </lineage>
</organism>
<protein>
    <submittedName>
        <fullName evidence="2">Uncharacterized protein</fullName>
    </submittedName>
</protein>
<feature type="transmembrane region" description="Helical" evidence="1">
    <location>
        <begin position="9"/>
        <end position="28"/>
    </location>
</feature>
<dbReference type="STRING" id="86666.SAMN04490247_1017"/>
<dbReference type="RefSeq" id="WP_093192686.1">
    <property type="nucleotide sequence ID" value="NZ_FNEV01000002.1"/>
</dbReference>
<reference evidence="3" key="1">
    <citation type="submission" date="2016-10" db="EMBL/GenBank/DDBJ databases">
        <authorList>
            <person name="Varghese N."/>
            <person name="Submissions S."/>
        </authorList>
    </citation>
    <scope>NUCLEOTIDE SEQUENCE [LARGE SCALE GENOMIC DNA]</scope>
    <source>
        <strain evidence="3">DSM 4771</strain>
    </source>
</reference>
<sequence>MNKVLKSSVIILIFSAVIVVGVIVFHLVTDSLILKGTVVEKQNNNTIVISSSIDGSKGEPRIDSIGDFKFERLEEGQHVTIICKESGPLNEPFDAYWILIEN</sequence>
<dbReference type="EMBL" id="FNEV01000002">
    <property type="protein sequence ID" value="SDJ16037.1"/>
    <property type="molecule type" value="Genomic_DNA"/>
</dbReference>
<name>A0A1G8RG97_9BACI</name>
<gene>
    <name evidence="2" type="ORF">SAMN04490247_1017</name>
</gene>
<keyword evidence="1" id="KW-1133">Transmembrane helix</keyword>
<keyword evidence="3" id="KW-1185">Reference proteome</keyword>
<dbReference type="AlphaFoldDB" id="A0A1G8RG97"/>
<evidence type="ECO:0000313" key="3">
    <source>
        <dbReference type="Proteomes" id="UP000199225"/>
    </source>
</evidence>
<keyword evidence="1" id="KW-0812">Transmembrane</keyword>
<evidence type="ECO:0000313" key="2">
    <source>
        <dbReference type="EMBL" id="SDJ16037.1"/>
    </source>
</evidence>
<keyword evidence="1" id="KW-0472">Membrane</keyword>
<proteinExistence type="predicted"/>
<dbReference type="Proteomes" id="UP000199225">
    <property type="component" value="Unassembled WGS sequence"/>
</dbReference>
<accession>A0A1G8RG97</accession>
<evidence type="ECO:0000256" key="1">
    <source>
        <dbReference type="SAM" id="Phobius"/>
    </source>
</evidence>